<keyword evidence="8" id="KW-0902">Two-component regulatory system</keyword>
<dbReference type="CDD" id="cd00130">
    <property type="entry name" value="PAS"/>
    <property type="match status" value="1"/>
</dbReference>
<evidence type="ECO:0000256" key="4">
    <source>
        <dbReference type="ARBA" id="ARBA00022679"/>
    </source>
</evidence>
<keyword evidence="4" id="KW-0808">Transferase</keyword>
<dbReference type="SUPFAM" id="SSF55874">
    <property type="entry name" value="ATPase domain of HSP90 chaperone/DNA topoisomerase II/histidine kinase"/>
    <property type="match status" value="1"/>
</dbReference>
<feature type="transmembrane region" description="Helical" evidence="9">
    <location>
        <begin position="59"/>
        <end position="85"/>
    </location>
</feature>
<dbReference type="InterPro" id="IPR003661">
    <property type="entry name" value="HisK_dim/P_dom"/>
</dbReference>
<dbReference type="PROSITE" id="PS50109">
    <property type="entry name" value="HIS_KIN"/>
    <property type="match status" value="1"/>
</dbReference>
<dbReference type="InterPro" id="IPR036890">
    <property type="entry name" value="HATPase_C_sf"/>
</dbReference>
<dbReference type="InterPro" id="IPR004358">
    <property type="entry name" value="Sig_transdc_His_kin-like_C"/>
</dbReference>
<dbReference type="PANTHER" id="PTHR43065:SF46">
    <property type="entry name" value="C4-DICARBOXYLATE TRANSPORT SENSOR PROTEIN DCTB"/>
    <property type="match status" value="1"/>
</dbReference>
<evidence type="ECO:0000313" key="13">
    <source>
        <dbReference type="EMBL" id="ADL00499.1"/>
    </source>
</evidence>
<dbReference type="PRINTS" id="PR00344">
    <property type="entry name" value="BCTRLSENSOR"/>
</dbReference>
<feature type="domain" description="PAC" evidence="12">
    <location>
        <begin position="239"/>
        <end position="291"/>
    </location>
</feature>
<dbReference type="CDD" id="cd00082">
    <property type="entry name" value="HisKA"/>
    <property type="match status" value="1"/>
</dbReference>
<dbReference type="InParanoid" id="D9QF14"/>
<dbReference type="Pfam" id="PF08448">
    <property type="entry name" value="PAS_4"/>
    <property type="match status" value="1"/>
</dbReference>
<reference evidence="14" key="1">
    <citation type="journal article" date="2011" name="J. Bacteriol.">
        <title>Genome sequences of eight morphologically diverse alphaproteobacteria.</title>
        <authorList>
            <consortium name="US DOE Joint Genome Institute"/>
            <person name="Brown P.J."/>
            <person name="Kysela D.T."/>
            <person name="Buechlein A."/>
            <person name="Hemmerich C."/>
            <person name="Brun Y.V."/>
        </authorList>
    </citation>
    <scope>NUCLEOTIDE SEQUENCE [LARGE SCALE GENOMIC DNA]</scope>
    <source>
        <strain evidence="14">ATCC 15264 / DSM 4735 / LMG 14903 / NBRC 16000 / CB 81</strain>
    </source>
</reference>
<feature type="domain" description="PAS" evidence="11">
    <location>
        <begin position="165"/>
        <end position="236"/>
    </location>
</feature>
<proteinExistence type="predicted"/>
<dbReference type="SMART" id="SM00388">
    <property type="entry name" value="HisKA"/>
    <property type="match status" value="1"/>
</dbReference>
<dbReference type="HOGENOM" id="CLU_000445_114_39_5"/>
<dbReference type="AlphaFoldDB" id="D9QF14"/>
<evidence type="ECO:0000256" key="1">
    <source>
        <dbReference type="ARBA" id="ARBA00000085"/>
    </source>
</evidence>
<dbReference type="SUPFAM" id="SSF55785">
    <property type="entry name" value="PYP-like sensor domain (PAS domain)"/>
    <property type="match status" value="1"/>
</dbReference>
<dbReference type="InterPro" id="IPR013656">
    <property type="entry name" value="PAS_4"/>
</dbReference>
<keyword evidence="14" id="KW-1185">Reference proteome</keyword>
<keyword evidence="6 13" id="KW-0418">Kinase</keyword>
<dbReference type="Gene3D" id="3.30.450.20">
    <property type="entry name" value="PAS domain"/>
    <property type="match status" value="1"/>
</dbReference>
<evidence type="ECO:0000256" key="5">
    <source>
        <dbReference type="ARBA" id="ARBA00022741"/>
    </source>
</evidence>
<gene>
    <name evidence="13" type="ordered locus">Bresu_1187</name>
</gene>
<dbReference type="STRING" id="633149.Bresu_1187"/>
<dbReference type="InterPro" id="IPR000014">
    <property type="entry name" value="PAS"/>
</dbReference>
<dbReference type="InterPro" id="IPR005467">
    <property type="entry name" value="His_kinase_dom"/>
</dbReference>
<dbReference type="Proteomes" id="UP000002696">
    <property type="component" value="Chromosome"/>
</dbReference>
<comment type="catalytic activity">
    <reaction evidence="1">
        <text>ATP + protein L-histidine = ADP + protein N-phospho-L-histidine.</text>
        <dbReference type="EC" id="2.7.13.3"/>
    </reaction>
</comment>
<feature type="transmembrane region" description="Helical" evidence="9">
    <location>
        <begin position="91"/>
        <end position="111"/>
    </location>
</feature>
<dbReference type="PROSITE" id="PS50113">
    <property type="entry name" value="PAC"/>
    <property type="match status" value="1"/>
</dbReference>
<dbReference type="eggNOG" id="COG2202">
    <property type="taxonomic scope" value="Bacteria"/>
</dbReference>
<keyword evidence="9" id="KW-0472">Membrane</keyword>
<keyword evidence="7" id="KW-0067">ATP-binding</keyword>
<dbReference type="InterPro" id="IPR036097">
    <property type="entry name" value="HisK_dim/P_sf"/>
</dbReference>
<dbReference type="InterPro" id="IPR003594">
    <property type="entry name" value="HATPase_dom"/>
</dbReference>
<dbReference type="SUPFAM" id="SSF47384">
    <property type="entry name" value="Homodimeric domain of signal transducing histidine kinase"/>
    <property type="match status" value="1"/>
</dbReference>
<evidence type="ECO:0000256" key="9">
    <source>
        <dbReference type="SAM" id="Phobius"/>
    </source>
</evidence>
<dbReference type="PROSITE" id="PS50112">
    <property type="entry name" value="PAS"/>
    <property type="match status" value="1"/>
</dbReference>
<evidence type="ECO:0000256" key="8">
    <source>
        <dbReference type="ARBA" id="ARBA00023012"/>
    </source>
</evidence>
<dbReference type="Pfam" id="PF00512">
    <property type="entry name" value="HisKA"/>
    <property type="match status" value="1"/>
</dbReference>
<name>D9QF14_BRESC</name>
<dbReference type="Gene3D" id="1.10.287.130">
    <property type="match status" value="1"/>
</dbReference>
<dbReference type="GO" id="GO:0000155">
    <property type="term" value="F:phosphorelay sensor kinase activity"/>
    <property type="evidence" value="ECO:0007669"/>
    <property type="project" value="InterPro"/>
</dbReference>
<dbReference type="PANTHER" id="PTHR43065">
    <property type="entry name" value="SENSOR HISTIDINE KINASE"/>
    <property type="match status" value="1"/>
</dbReference>
<evidence type="ECO:0000256" key="7">
    <source>
        <dbReference type="ARBA" id="ARBA00022840"/>
    </source>
</evidence>
<dbReference type="GO" id="GO:0005524">
    <property type="term" value="F:ATP binding"/>
    <property type="evidence" value="ECO:0007669"/>
    <property type="project" value="UniProtKB-KW"/>
</dbReference>
<dbReference type="KEGG" id="bsb:Bresu_1187"/>
<dbReference type="EC" id="2.7.13.3" evidence="2"/>
<dbReference type="RefSeq" id="WP_013268602.1">
    <property type="nucleotide sequence ID" value="NC_014375.1"/>
</dbReference>
<evidence type="ECO:0000256" key="2">
    <source>
        <dbReference type="ARBA" id="ARBA00012438"/>
    </source>
</evidence>
<evidence type="ECO:0000259" key="11">
    <source>
        <dbReference type="PROSITE" id="PS50112"/>
    </source>
</evidence>
<evidence type="ECO:0000259" key="12">
    <source>
        <dbReference type="PROSITE" id="PS50113"/>
    </source>
</evidence>
<evidence type="ECO:0000256" key="6">
    <source>
        <dbReference type="ARBA" id="ARBA00022777"/>
    </source>
</evidence>
<accession>D9QF14</accession>
<organism evidence="13 14">
    <name type="scientific">Brevundimonas subvibrioides (strain ATCC 15264 / DSM 4735 / LMG 14903 / NBRC 16000 / CB 81)</name>
    <name type="common">Caulobacter subvibrioides</name>
    <dbReference type="NCBI Taxonomy" id="633149"/>
    <lineage>
        <taxon>Bacteria</taxon>
        <taxon>Pseudomonadati</taxon>
        <taxon>Pseudomonadota</taxon>
        <taxon>Alphaproteobacteria</taxon>
        <taxon>Caulobacterales</taxon>
        <taxon>Caulobacteraceae</taxon>
        <taxon>Brevundimonas</taxon>
    </lineage>
</organism>
<dbReference type="Pfam" id="PF02518">
    <property type="entry name" value="HATPase_c"/>
    <property type="match status" value="1"/>
</dbReference>
<dbReference type="InterPro" id="IPR000700">
    <property type="entry name" value="PAS-assoc_C"/>
</dbReference>
<feature type="transmembrane region" description="Helical" evidence="9">
    <location>
        <begin position="20"/>
        <end position="47"/>
    </location>
</feature>
<dbReference type="SMART" id="SM00091">
    <property type="entry name" value="PAS"/>
    <property type="match status" value="1"/>
</dbReference>
<dbReference type="InterPro" id="IPR058544">
    <property type="entry name" value="ETR1_N"/>
</dbReference>
<feature type="domain" description="Histidine kinase" evidence="10">
    <location>
        <begin position="304"/>
        <end position="518"/>
    </location>
</feature>
<dbReference type="NCBIfam" id="TIGR00229">
    <property type="entry name" value="sensory_box"/>
    <property type="match status" value="1"/>
</dbReference>
<dbReference type="InterPro" id="IPR035965">
    <property type="entry name" value="PAS-like_dom_sf"/>
</dbReference>
<protein>
    <recommendedName>
        <fullName evidence="2">histidine kinase</fullName>
        <ecNumber evidence="2">2.7.13.3</ecNumber>
    </recommendedName>
</protein>
<dbReference type="Gene3D" id="3.30.565.10">
    <property type="entry name" value="Histidine kinase-like ATPase, C-terminal domain"/>
    <property type="match status" value="1"/>
</dbReference>
<keyword evidence="3" id="KW-0597">Phosphoprotein</keyword>
<keyword evidence="9" id="KW-0812">Transmembrane</keyword>
<evidence type="ECO:0000256" key="3">
    <source>
        <dbReference type="ARBA" id="ARBA00022553"/>
    </source>
</evidence>
<dbReference type="eggNOG" id="COG4191">
    <property type="taxonomic scope" value="Bacteria"/>
</dbReference>
<evidence type="ECO:0000259" key="10">
    <source>
        <dbReference type="PROSITE" id="PS50109"/>
    </source>
</evidence>
<dbReference type="EMBL" id="CP002102">
    <property type="protein sequence ID" value="ADL00499.1"/>
    <property type="molecule type" value="Genomic_DNA"/>
</dbReference>
<sequence length="524" mass="56836">MAQIGEVMPHGVDLLSRPELMFLHIASDAAIAAAYFVIPFGIVRFVGGRPDLEDGHRRVALLFAAFIGFCGLTHVASILVLWVPLYLTESWLKVAAAVILVLTAIALYRLVPKLIFLPSPQAMQAEIEAHRRTVDELDAARAALAVRVEDTESELRIAMKQQERSNALLRTIVETAPGLIYAKDLAGRVLLANKATLDLIHKPWAEVEGRTDAEFLNHAANAETIMRHDRLVMDGGAALELEEVVEHPVKGVRVWLSTKTPMRDAEGAVTGLVGMSVDITERKQLEARLRRDSRVSAMGEMAAALAHELNQPLGSIVNYLHGCRRMLAGQTPDSPLLPHLDKAVEEALRAGHVIRHLRSFVSTEDNVRQPMTLVPLVDEACAFAMLGALSKDVRLTTEHQDFDLVVSVNAVQINQVIHNLIRNALDATALVTEPRLHVTTGPHDGGMVMISISDNGPGIAPDVEGRLFEPFVSSKGTQGMGVGLAICRTIVEAHHGRIWVEPAAAGGACFSFTLPLAATESDAS</sequence>
<dbReference type="Pfam" id="PF25487">
    <property type="entry name" value="ETR1_N"/>
    <property type="match status" value="1"/>
</dbReference>
<keyword evidence="9" id="KW-1133">Transmembrane helix</keyword>
<dbReference type="SMART" id="SM00387">
    <property type="entry name" value="HATPase_c"/>
    <property type="match status" value="1"/>
</dbReference>
<dbReference type="FunCoup" id="D9QF14">
    <property type="interactions" value="255"/>
</dbReference>
<keyword evidence="5" id="KW-0547">Nucleotide-binding</keyword>
<evidence type="ECO:0000313" key="14">
    <source>
        <dbReference type="Proteomes" id="UP000002696"/>
    </source>
</evidence>